<sequence length="110" mass="11275">MPAVRGASHALRPDTASVSASRRGGHELGQPALDVALLLSRQSSAKVYAQGAAAGARQEDARNKTAAGVLRGGDPRMSEARRGREATGGATRARDGVCRHGHPRAGAGVR</sequence>
<dbReference type="EMBL" id="AYKW01000008">
    <property type="protein sequence ID" value="PIL33122.1"/>
    <property type="molecule type" value="Genomic_DNA"/>
</dbReference>
<evidence type="ECO:0000313" key="2">
    <source>
        <dbReference type="EMBL" id="PIL33122.1"/>
    </source>
</evidence>
<dbReference type="Proteomes" id="UP000230002">
    <property type="component" value="Unassembled WGS sequence"/>
</dbReference>
<reference evidence="2 3" key="1">
    <citation type="journal article" date="2015" name="Sci. Rep.">
        <title>Chromosome-level genome map provides insights into diverse defense mechanisms in the medicinal fungus Ganoderma sinense.</title>
        <authorList>
            <person name="Zhu Y."/>
            <person name="Xu J."/>
            <person name="Sun C."/>
            <person name="Zhou S."/>
            <person name="Xu H."/>
            <person name="Nelson D.R."/>
            <person name="Qian J."/>
            <person name="Song J."/>
            <person name="Luo H."/>
            <person name="Xiang L."/>
            <person name="Li Y."/>
            <person name="Xu Z."/>
            <person name="Ji A."/>
            <person name="Wang L."/>
            <person name="Lu S."/>
            <person name="Hayward A."/>
            <person name="Sun W."/>
            <person name="Li X."/>
            <person name="Schwartz D.C."/>
            <person name="Wang Y."/>
            <person name="Chen S."/>
        </authorList>
    </citation>
    <scope>NUCLEOTIDE SEQUENCE [LARGE SCALE GENOMIC DNA]</scope>
    <source>
        <strain evidence="2 3">ZZ0214-1</strain>
    </source>
</reference>
<organism evidence="2 3">
    <name type="scientific">Ganoderma sinense ZZ0214-1</name>
    <dbReference type="NCBI Taxonomy" id="1077348"/>
    <lineage>
        <taxon>Eukaryota</taxon>
        <taxon>Fungi</taxon>
        <taxon>Dikarya</taxon>
        <taxon>Basidiomycota</taxon>
        <taxon>Agaricomycotina</taxon>
        <taxon>Agaricomycetes</taxon>
        <taxon>Polyporales</taxon>
        <taxon>Polyporaceae</taxon>
        <taxon>Ganoderma</taxon>
    </lineage>
</organism>
<comment type="caution">
    <text evidence="2">The sequence shown here is derived from an EMBL/GenBank/DDBJ whole genome shotgun (WGS) entry which is preliminary data.</text>
</comment>
<name>A0A2G8SH84_9APHY</name>
<protein>
    <submittedName>
        <fullName evidence="2">Uncharacterized protein</fullName>
    </submittedName>
</protein>
<feature type="region of interest" description="Disordered" evidence="1">
    <location>
        <begin position="1"/>
        <end position="26"/>
    </location>
</feature>
<feature type="region of interest" description="Disordered" evidence="1">
    <location>
        <begin position="52"/>
        <end position="110"/>
    </location>
</feature>
<feature type="compositionally biased region" description="Basic and acidic residues" evidence="1">
    <location>
        <begin position="73"/>
        <end position="85"/>
    </location>
</feature>
<evidence type="ECO:0000313" key="3">
    <source>
        <dbReference type="Proteomes" id="UP000230002"/>
    </source>
</evidence>
<accession>A0A2G8SH84</accession>
<dbReference type="AlphaFoldDB" id="A0A2G8SH84"/>
<proteinExistence type="predicted"/>
<gene>
    <name evidence="2" type="ORF">GSI_04571</name>
</gene>
<keyword evidence="3" id="KW-1185">Reference proteome</keyword>
<evidence type="ECO:0000256" key="1">
    <source>
        <dbReference type="SAM" id="MobiDB-lite"/>
    </source>
</evidence>